<dbReference type="PANTHER" id="PTHR43245">
    <property type="entry name" value="BIFUNCTIONAL POLYMYXIN RESISTANCE PROTEIN ARNA"/>
    <property type="match status" value="1"/>
</dbReference>
<evidence type="ECO:0000313" key="2">
    <source>
        <dbReference type="EMBL" id="GMG83152.1"/>
    </source>
</evidence>
<gene>
    <name evidence="2" type="ORF">LNKW23_23650</name>
</gene>
<proteinExistence type="predicted"/>
<dbReference type="EMBL" id="BSYI01000016">
    <property type="protein sequence ID" value="GMG83152.1"/>
    <property type="molecule type" value="Genomic_DNA"/>
</dbReference>
<dbReference type="Proteomes" id="UP001239909">
    <property type="component" value="Unassembled WGS sequence"/>
</dbReference>
<protein>
    <submittedName>
        <fullName evidence="2">NAD(P)-dependent oxidoreductase</fullName>
    </submittedName>
</protein>
<comment type="caution">
    <text evidence="2">The sequence shown here is derived from an EMBL/GenBank/DDBJ whole genome shotgun (WGS) entry which is preliminary data.</text>
</comment>
<evidence type="ECO:0000259" key="1">
    <source>
        <dbReference type="Pfam" id="PF01370"/>
    </source>
</evidence>
<reference evidence="2 3" key="1">
    <citation type="submission" date="2023-04" db="EMBL/GenBank/DDBJ databases">
        <title>Marinoamorphus aggregata gen. nov., sp. Nov., isolate from tissue of brittle star Ophioplocus japonicus.</title>
        <authorList>
            <person name="Kawano K."/>
            <person name="Sawayama S."/>
            <person name="Nakagawa S."/>
        </authorList>
    </citation>
    <scope>NUCLEOTIDE SEQUENCE [LARGE SCALE GENOMIC DNA]</scope>
    <source>
        <strain evidence="2 3">NKW23</strain>
    </source>
</reference>
<evidence type="ECO:0000313" key="3">
    <source>
        <dbReference type="Proteomes" id="UP001239909"/>
    </source>
</evidence>
<keyword evidence="3" id="KW-1185">Reference proteome</keyword>
<sequence length="289" mass="31870">MPLKTLITGGAGRLGRYVTAEMTAHAEATVMDLKPPHQEVPFVEGSVLDFDLLKRSFAGQEVVVHLAAIPNPRTAPADVTFHTNVQGSWNVLQAAEEAGVRRVVMISSDAVTGLHYNPENWGPQYLPVDEAHPLRPTEFYSLSKEVGEVMCRCYATRGKLEIVVIRPGHIVFPQEYPELADRGSDPDNYHIWTYVAPEDVAQAIRLAATVPGLTYETFFVLAGDLLGEEPTLERAKRRFGLTDAQIARPELYAADPLAGIFDISAAREKLGYAPKIGWREMFARAEAAE</sequence>
<dbReference type="Gene3D" id="3.40.50.720">
    <property type="entry name" value="NAD(P)-binding Rossmann-like Domain"/>
    <property type="match status" value="1"/>
</dbReference>
<dbReference type="SUPFAM" id="SSF51735">
    <property type="entry name" value="NAD(P)-binding Rossmann-fold domains"/>
    <property type="match status" value="1"/>
</dbReference>
<dbReference type="InterPro" id="IPR001509">
    <property type="entry name" value="Epimerase_deHydtase"/>
</dbReference>
<dbReference type="RefSeq" id="WP_285671952.1">
    <property type="nucleotide sequence ID" value="NZ_BSYI01000016.1"/>
</dbReference>
<organism evidence="2 3">
    <name type="scientific">Paralimibaculum aggregatum</name>
    <dbReference type="NCBI Taxonomy" id="3036245"/>
    <lineage>
        <taxon>Bacteria</taxon>
        <taxon>Pseudomonadati</taxon>
        <taxon>Pseudomonadota</taxon>
        <taxon>Alphaproteobacteria</taxon>
        <taxon>Rhodobacterales</taxon>
        <taxon>Paracoccaceae</taxon>
        <taxon>Paralimibaculum</taxon>
    </lineage>
</organism>
<feature type="domain" description="NAD-dependent epimerase/dehydratase" evidence="1">
    <location>
        <begin position="6"/>
        <end position="174"/>
    </location>
</feature>
<name>A0ABQ6LN72_9RHOB</name>
<dbReference type="Pfam" id="PF01370">
    <property type="entry name" value="Epimerase"/>
    <property type="match status" value="1"/>
</dbReference>
<accession>A0ABQ6LN72</accession>
<dbReference type="InterPro" id="IPR036291">
    <property type="entry name" value="NAD(P)-bd_dom_sf"/>
</dbReference>
<dbReference type="InterPro" id="IPR050177">
    <property type="entry name" value="Lipid_A_modif_metabolic_enz"/>
</dbReference>